<name>E0Q734_9BIFI</name>
<dbReference type="EMBL" id="AEEQ01000009">
    <property type="protein sequence ID" value="EFM41549.1"/>
    <property type="molecule type" value="Genomic_DNA"/>
</dbReference>
<evidence type="ECO:0000313" key="2">
    <source>
        <dbReference type="Proteomes" id="UP000003323"/>
    </source>
</evidence>
<dbReference type="AlphaFoldDB" id="E0Q734"/>
<proteinExistence type="predicted"/>
<dbReference type="HOGENOM" id="CLU_2380437_0_0_11"/>
<evidence type="ECO:0000313" key="1">
    <source>
        <dbReference type="EMBL" id="EFM41549.1"/>
    </source>
</evidence>
<gene>
    <name evidence="1" type="ORF">HMPREF0168_0942</name>
</gene>
<comment type="caution">
    <text evidence="1">The sequence shown here is derived from an EMBL/GenBank/DDBJ whole genome shotgun (WGS) entry which is preliminary data.</text>
</comment>
<reference evidence="1 2" key="1">
    <citation type="submission" date="2010-08" db="EMBL/GenBank/DDBJ databases">
        <authorList>
            <person name="Muzny D."/>
            <person name="Qin X."/>
            <person name="Deng J."/>
            <person name="Jiang H."/>
            <person name="Liu Y."/>
            <person name="Qu J."/>
            <person name="Song X.-Z."/>
            <person name="Zhang L."/>
            <person name="Thornton R."/>
            <person name="Coyle M."/>
            <person name="Francisco L."/>
            <person name="Jackson L."/>
            <person name="Javaid M."/>
            <person name="Korchina V."/>
            <person name="Kovar C."/>
            <person name="Mata R."/>
            <person name="Mathew T."/>
            <person name="Ngo R."/>
            <person name="Nguyen L."/>
            <person name="Nguyen N."/>
            <person name="Okwuonu G."/>
            <person name="Ongeri F."/>
            <person name="Pham C."/>
            <person name="Simmons D."/>
            <person name="Wilczek-Boney K."/>
            <person name="Hale W."/>
            <person name="Jakkamsetti A."/>
            <person name="Pham P."/>
            <person name="Ruth R."/>
            <person name="San Lucas F."/>
            <person name="Warren J."/>
            <person name="Zhang J."/>
            <person name="Zhao Z."/>
            <person name="Zhou C."/>
            <person name="Zhu D."/>
            <person name="Lee S."/>
            <person name="Bess C."/>
            <person name="Blankenburg K."/>
            <person name="Forbes L."/>
            <person name="Fu Q."/>
            <person name="Gubbala S."/>
            <person name="Hirani K."/>
            <person name="Jayaseelan J.C."/>
            <person name="Lara F."/>
            <person name="Munidasa M."/>
            <person name="Palculict T."/>
            <person name="Patil S."/>
            <person name="Pu L.-L."/>
            <person name="Saada N."/>
            <person name="Tang L."/>
            <person name="Weissenberger G."/>
            <person name="Zhu Y."/>
            <person name="Hemphill L."/>
            <person name="Shang Y."/>
            <person name="Youmans B."/>
            <person name="Ayvaz T."/>
            <person name="Ross M."/>
            <person name="Santibanez J."/>
            <person name="Aqrawi P."/>
            <person name="Gross S."/>
            <person name="Joshi V."/>
            <person name="Fowler G."/>
            <person name="Nazareth L."/>
            <person name="Reid J."/>
            <person name="Worley K."/>
            <person name="Petrosino J."/>
            <person name="Highlander S."/>
            <person name="Gibbs R."/>
        </authorList>
    </citation>
    <scope>NUCLEOTIDE SEQUENCE [LARGE SCALE GENOMIC DNA]</scope>
    <source>
        <strain evidence="1 2">ATCC 27679</strain>
    </source>
</reference>
<organism evidence="1 2">
    <name type="scientific">Bifidobacterium dentium ATCC 27679</name>
    <dbReference type="NCBI Taxonomy" id="871562"/>
    <lineage>
        <taxon>Bacteria</taxon>
        <taxon>Bacillati</taxon>
        <taxon>Actinomycetota</taxon>
        <taxon>Actinomycetes</taxon>
        <taxon>Bifidobacteriales</taxon>
        <taxon>Bifidobacteriaceae</taxon>
        <taxon>Bifidobacterium</taxon>
    </lineage>
</organism>
<dbReference type="Proteomes" id="UP000003323">
    <property type="component" value="Unassembled WGS sequence"/>
</dbReference>
<sequence>MMVMGIWLMVAMMDPFLVDGPSLLTGSFTPLQSSLISSIVRKLFPVGMPWLAGLDPVILPAIGRLRLPLRSPRQWTSIGMRPVKDISGEVGILP</sequence>
<protein>
    <submittedName>
        <fullName evidence="1">Uncharacterized protein</fullName>
    </submittedName>
</protein>
<accession>E0Q734</accession>